<protein>
    <submittedName>
        <fullName evidence="1">Riboflavin-aldehyde forming enzyme</fullName>
    </submittedName>
</protein>
<organism evidence="1 2">
    <name type="scientific">Artomyces pyxidatus</name>
    <dbReference type="NCBI Taxonomy" id="48021"/>
    <lineage>
        <taxon>Eukaryota</taxon>
        <taxon>Fungi</taxon>
        <taxon>Dikarya</taxon>
        <taxon>Basidiomycota</taxon>
        <taxon>Agaricomycotina</taxon>
        <taxon>Agaricomycetes</taxon>
        <taxon>Russulales</taxon>
        <taxon>Auriscalpiaceae</taxon>
        <taxon>Artomyces</taxon>
    </lineage>
</organism>
<keyword evidence="2" id="KW-1185">Reference proteome</keyword>
<evidence type="ECO:0000313" key="2">
    <source>
        <dbReference type="Proteomes" id="UP000814140"/>
    </source>
</evidence>
<gene>
    <name evidence="1" type="ORF">BV25DRAFT_1811662</name>
</gene>
<dbReference type="EMBL" id="MU277241">
    <property type="protein sequence ID" value="KAI0057887.1"/>
    <property type="molecule type" value="Genomic_DNA"/>
</dbReference>
<accession>A0ACB8SNV3</accession>
<comment type="caution">
    <text evidence="1">The sequence shown here is derived from an EMBL/GenBank/DDBJ whole genome shotgun (WGS) entry which is preliminary data.</text>
</comment>
<reference evidence="1" key="2">
    <citation type="journal article" date="2022" name="New Phytol.">
        <title>Evolutionary transition to the ectomycorrhizal habit in the genomes of a hyperdiverse lineage of mushroom-forming fungi.</title>
        <authorList>
            <person name="Looney B."/>
            <person name="Miyauchi S."/>
            <person name="Morin E."/>
            <person name="Drula E."/>
            <person name="Courty P.E."/>
            <person name="Kohler A."/>
            <person name="Kuo A."/>
            <person name="LaButti K."/>
            <person name="Pangilinan J."/>
            <person name="Lipzen A."/>
            <person name="Riley R."/>
            <person name="Andreopoulos W."/>
            <person name="He G."/>
            <person name="Johnson J."/>
            <person name="Nolan M."/>
            <person name="Tritt A."/>
            <person name="Barry K.W."/>
            <person name="Grigoriev I.V."/>
            <person name="Nagy L.G."/>
            <person name="Hibbett D."/>
            <person name="Henrissat B."/>
            <person name="Matheny P.B."/>
            <person name="Labbe J."/>
            <person name="Martin F.M."/>
        </authorList>
    </citation>
    <scope>NUCLEOTIDE SEQUENCE</scope>
    <source>
        <strain evidence="1">HHB10654</strain>
    </source>
</reference>
<evidence type="ECO:0000313" key="1">
    <source>
        <dbReference type="EMBL" id="KAI0057887.1"/>
    </source>
</evidence>
<reference evidence="1" key="1">
    <citation type="submission" date="2021-03" db="EMBL/GenBank/DDBJ databases">
        <authorList>
            <consortium name="DOE Joint Genome Institute"/>
            <person name="Ahrendt S."/>
            <person name="Looney B.P."/>
            <person name="Miyauchi S."/>
            <person name="Morin E."/>
            <person name="Drula E."/>
            <person name="Courty P.E."/>
            <person name="Chicoki N."/>
            <person name="Fauchery L."/>
            <person name="Kohler A."/>
            <person name="Kuo A."/>
            <person name="Labutti K."/>
            <person name="Pangilinan J."/>
            <person name="Lipzen A."/>
            <person name="Riley R."/>
            <person name="Andreopoulos W."/>
            <person name="He G."/>
            <person name="Johnson J."/>
            <person name="Barry K.W."/>
            <person name="Grigoriev I.V."/>
            <person name="Nagy L."/>
            <person name="Hibbett D."/>
            <person name="Henrissat B."/>
            <person name="Matheny P.B."/>
            <person name="Labbe J."/>
            <person name="Martin F."/>
        </authorList>
    </citation>
    <scope>NUCLEOTIDE SEQUENCE</scope>
    <source>
        <strain evidence="1">HHB10654</strain>
    </source>
</reference>
<name>A0ACB8SNV3_9AGAM</name>
<sequence length="121" mass="12801">MFRATLSLLLVALFGSLFALASPIEKRQLGGRGTWFDVGLGACGLYNVDSDFIVALATPDYAGGAHCNQMITITANGQTASAQVRDECPSCNSGSIDMSPGLFQQFASLDVGVVEVSWNYD</sequence>
<proteinExistence type="predicted"/>
<dbReference type="Proteomes" id="UP000814140">
    <property type="component" value="Unassembled WGS sequence"/>
</dbReference>